<accession>A0A8S9MF56</accession>
<dbReference type="GO" id="GO:0016462">
    <property type="term" value="F:pyrophosphatase activity"/>
    <property type="evidence" value="ECO:0007669"/>
    <property type="project" value="TreeGrafter"/>
</dbReference>
<evidence type="ECO:0000313" key="3">
    <source>
        <dbReference type="Proteomes" id="UP000712281"/>
    </source>
</evidence>
<dbReference type="Gene3D" id="3.30.420.40">
    <property type="match status" value="1"/>
</dbReference>
<dbReference type="Gene3D" id="3.30.420.150">
    <property type="entry name" value="Exopolyphosphatase. Domain 2"/>
    <property type="match status" value="1"/>
</dbReference>
<feature type="domain" description="Ppx/GppA phosphatase N-terminal" evidence="1">
    <location>
        <begin position="43"/>
        <end position="163"/>
    </location>
</feature>
<dbReference type="InterPro" id="IPR003695">
    <property type="entry name" value="Ppx_GppA_N"/>
</dbReference>
<dbReference type="Proteomes" id="UP000712281">
    <property type="component" value="Unassembled WGS sequence"/>
</dbReference>
<name>A0A8S9MF56_BRACR</name>
<gene>
    <name evidence="2" type="ORF">F2Q68_00040537</name>
</gene>
<evidence type="ECO:0000259" key="1">
    <source>
        <dbReference type="Pfam" id="PF02541"/>
    </source>
</evidence>
<comment type="caution">
    <text evidence="2">The sequence shown here is derived from an EMBL/GenBank/DDBJ whole genome shotgun (WGS) entry which is preliminary data.</text>
</comment>
<dbReference type="InterPro" id="IPR050273">
    <property type="entry name" value="GppA/Ppx_hydrolase"/>
</dbReference>
<dbReference type="SUPFAM" id="SSF53067">
    <property type="entry name" value="Actin-like ATPase domain"/>
    <property type="match status" value="1"/>
</dbReference>
<proteinExistence type="predicted"/>
<dbReference type="EMBL" id="QGKW02000007">
    <property type="protein sequence ID" value="KAF2616888.1"/>
    <property type="molecule type" value="Genomic_DNA"/>
</dbReference>
<dbReference type="PANTHER" id="PTHR30005:SF0">
    <property type="entry name" value="RETROGRADE REGULATION PROTEIN 2"/>
    <property type="match status" value="1"/>
</dbReference>
<protein>
    <recommendedName>
        <fullName evidence="1">Ppx/GppA phosphatase N-terminal domain-containing protein</fullName>
    </recommendedName>
</protein>
<sequence length="165" mass="18175">MNSSNLQSHPTASPHLFTSIDMGTNSFKLLIVHADPSTRSFVPVERLKEPVVLSRESPTSISPQSQSRAIQSLRNFKSLILSHNVPLNQIRCVATEALRRAENQQLFVETALDDVGIQIDVLSGEEEARLVYLGVLQFLPVFERSVLCIDIGGGSTEFVVGKKLC</sequence>
<dbReference type="Pfam" id="PF02541">
    <property type="entry name" value="Ppx-GppA"/>
    <property type="match status" value="1"/>
</dbReference>
<organism evidence="2 3">
    <name type="scientific">Brassica cretica</name>
    <name type="common">Mustard</name>
    <dbReference type="NCBI Taxonomy" id="69181"/>
    <lineage>
        <taxon>Eukaryota</taxon>
        <taxon>Viridiplantae</taxon>
        <taxon>Streptophyta</taxon>
        <taxon>Embryophyta</taxon>
        <taxon>Tracheophyta</taxon>
        <taxon>Spermatophyta</taxon>
        <taxon>Magnoliopsida</taxon>
        <taxon>eudicotyledons</taxon>
        <taxon>Gunneridae</taxon>
        <taxon>Pentapetalae</taxon>
        <taxon>rosids</taxon>
        <taxon>malvids</taxon>
        <taxon>Brassicales</taxon>
        <taxon>Brassicaceae</taxon>
        <taxon>Brassiceae</taxon>
        <taxon>Brassica</taxon>
    </lineage>
</organism>
<dbReference type="AlphaFoldDB" id="A0A8S9MF56"/>
<reference evidence="2" key="1">
    <citation type="submission" date="2019-12" db="EMBL/GenBank/DDBJ databases">
        <title>Genome sequencing and annotation of Brassica cretica.</title>
        <authorList>
            <person name="Studholme D.J."/>
            <person name="Sarris P.F."/>
        </authorList>
    </citation>
    <scope>NUCLEOTIDE SEQUENCE</scope>
    <source>
        <strain evidence="2">PFS-001/15</strain>
        <tissue evidence="2">Leaf</tissue>
    </source>
</reference>
<evidence type="ECO:0000313" key="2">
    <source>
        <dbReference type="EMBL" id="KAF2616888.1"/>
    </source>
</evidence>
<dbReference type="PANTHER" id="PTHR30005">
    <property type="entry name" value="EXOPOLYPHOSPHATASE"/>
    <property type="match status" value="1"/>
</dbReference>
<dbReference type="InterPro" id="IPR043129">
    <property type="entry name" value="ATPase_NBD"/>
</dbReference>